<dbReference type="Proteomes" id="UP001597557">
    <property type="component" value="Unassembled WGS sequence"/>
</dbReference>
<evidence type="ECO:0000313" key="1">
    <source>
        <dbReference type="EMBL" id="MFD2873361.1"/>
    </source>
</evidence>
<gene>
    <name evidence="1" type="ORF">ACFS5N_12825</name>
</gene>
<accession>A0ABW5YEX5</accession>
<reference evidence="2" key="1">
    <citation type="journal article" date="2019" name="Int. J. Syst. Evol. Microbiol.">
        <title>The Global Catalogue of Microorganisms (GCM) 10K type strain sequencing project: providing services to taxonomists for standard genome sequencing and annotation.</title>
        <authorList>
            <consortium name="The Broad Institute Genomics Platform"/>
            <consortium name="The Broad Institute Genome Sequencing Center for Infectious Disease"/>
            <person name="Wu L."/>
            <person name="Ma J."/>
        </authorList>
    </citation>
    <scope>NUCLEOTIDE SEQUENCE [LARGE SCALE GENOMIC DNA]</scope>
    <source>
        <strain evidence="2">KCTC 22437</strain>
    </source>
</reference>
<dbReference type="EMBL" id="JBHUPD010000002">
    <property type="protein sequence ID" value="MFD2873361.1"/>
    <property type="molecule type" value="Genomic_DNA"/>
</dbReference>
<keyword evidence="2" id="KW-1185">Reference proteome</keyword>
<protein>
    <recommendedName>
        <fullName evidence="3">Transporter</fullName>
    </recommendedName>
</protein>
<evidence type="ECO:0008006" key="3">
    <source>
        <dbReference type="Google" id="ProtNLM"/>
    </source>
</evidence>
<evidence type="ECO:0000313" key="2">
    <source>
        <dbReference type="Proteomes" id="UP001597557"/>
    </source>
</evidence>
<proteinExistence type="predicted"/>
<comment type="caution">
    <text evidence="1">The sequence shown here is derived from an EMBL/GenBank/DDBJ whole genome shotgun (WGS) entry which is preliminary data.</text>
</comment>
<organism evidence="1 2">
    <name type="scientific">Mucilaginibacter ximonensis</name>
    <dbReference type="NCBI Taxonomy" id="538021"/>
    <lineage>
        <taxon>Bacteria</taxon>
        <taxon>Pseudomonadati</taxon>
        <taxon>Bacteroidota</taxon>
        <taxon>Sphingobacteriia</taxon>
        <taxon>Sphingobacteriales</taxon>
        <taxon>Sphingobacteriaceae</taxon>
        <taxon>Mucilaginibacter</taxon>
    </lineage>
</organism>
<dbReference type="RefSeq" id="WP_377186012.1">
    <property type="nucleotide sequence ID" value="NZ_JBHUPD010000002.1"/>
</dbReference>
<name>A0ABW5YEX5_9SPHI</name>
<sequence length="284" mass="31704">MSFTKPGLKYLLVASVFFITMQRKSYGGAFPVRPGSWLLSPSVNYFFANKGWDSLRRLSPFANGGQFTSLSYSLYTEYGLSRRFTLVGQLPFVNNHYHDNTGYDNRTNGFTDMEIGIRYYAFNINYIYYFSVQGTFIQPLYTNNINLGYGEQGAEVKVSFGGSGHVLGRNYYFTIDNGVRQYFGSSGPLQDRYTGTVGLTLDRRFKQQISATIGGFYSTSSLSGGYDPAHIAANKNFAFNQVSLSYGYSFTRKISLFISAGKFINGRNTGDGSSVSASLILRPF</sequence>